<dbReference type="EMBL" id="CP035758">
    <property type="protein sequence ID" value="QBD76111.1"/>
    <property type="molecule type" value="Genomic_DNA"/>
</dbReference>
<dbReference type="Gene3D" id="1.10.10.10">
    <property type="entry name" value="Winged helix-like DNA-binding domain superfamily/Winged helix DNA-binding domain"/>
    <property type="match status" value="1"/>
</dbReference>
<evidence type="ECO:0008006" key="8">
    <source>
        <dbReference type="Google" id="ProtNLM"/>
    </source>
</evidence>
<dbReference type="InterPro" id="IPR016461">
    <property type="entry name" value="COMT-like"/>
</dbReference>
<dbReference type="KEGG" id="kbs:EPA93_08850"/>
<dbReference type="PANTHER" id="PTHR43712:SF2">
    <property type="entry name" value="O-METHYLTRANSFERASE CICE"/>
    <property type="match status" value="1"/>
</dbReference>
<sequence>MQPSSQDQASPLFPILSRSSFEAPDPLALSLQIGLMVTSAVSAAVQLHLPEYLEQPKTVEELAQETNTHAPSLYLLLRALAGIGIFTELDEKQHIFGHTDRSRLLLPEATANLVRLWGADYQWDSWRDLAHTIKTGKPAMTRSYGDDMTLWSYLDAHPEQRQEFQEGLAANARLVIPAILDAYDFSTVQHFVDIGGGHGALAESVLSRYQQMRATLFDRAQIIEQVQRNKLPKLTPDLTARYAQAAGSFFEEIPAGDCYALKNVLMDWGDEEYLRILRACQKTLEPSGTLLIIEPVLSDETPFTKFFSLQMAMMMHAARHRNLEEHKALLEKAGFTLSRAIPLGLEQMLLECKISRARKDGDL</sequence>
<dbReference type="AlphaFoldDB" id="A0A4V0YYG2"/>
<organism evidence="6 7">
    <name type="scientific">Ktedonosporobacter rubrisoli</name>
    <dbReference type="NCBI Taxonomy" id="2509675"/>
    <lineage>
        <taxon>Bacteria</taxon>
        <taxon>Bacillati</taxon>
        <taxon>Chloroflexota</taxon>
        <taxon>Ktedonobacteria</taxon>
        <taxon>Ktedonobacterales</taxon>
        <taxon>Ktedonosporobacteraceae</taxon>
        <taxon>Ktedonosporobacter</taxon>
    </lineage>
</organism>
<keyword evidence="3" id="KW-0949">S-adenosyl-L-methionine</keyword>
<dbReference type="PROSITE" id="PS51683">
    <property type="entry name" value="SAM_OMT_II"/>
    <property type="match status" value="1"/>
</dbReference>
<evidence type="ECO:0000256" key="1">
    <source>
        <dbReference type="ARBA" id="ARBA00022603"/>
    </source>
</evidence>
<proteinExistence type="predicted"/>
<dbReference type="Pfam" id="PF08100">
    <property type="entry name" value="Dimerisation"/>
    <property type="match status" value="1"/>
</dbReference>
<evidence type="ECO:0000313" key="7">
    <source>
        <dbReference type="Proteomes" id="UP000290365"/>
    </source>
</evidence>
<dbReference type="GO" id="GO:0008171">
    <property type="term" value="F:O-methyltransferase activity"/>
    <property type="evidence" value="ECO:0007669"/>
    <property type="project" value="InterPro"/>
</dbReference>
<dbReference type="GO" id="GO:0046983">
    <property type="term" value="F:protein dimerization activity"/>
    <property type="evidence" value="ECO:0007669"/>
    <property type="project" value="InterPro"/>
</dbReference>
<dbReference type="Proteomes" id="UP000290365">
    <property type="component" value="Chromosome"/>
</dbReference>
<dbReference type="InterPro" id="IPR036388">
    <property type="entry name" value="WH-like_DNA-bd_sf"/>
</dbReference>
<keyword evidence="2" id="KW-0808">Transferase</keyword>
<dbReference type="GO" id="GO:0032259">
    <property type="term" value="P:methylation"/>
    <property type="evidence" value="ECO:0007669"/>
    <property type="project" value="UniProtKB-KW"/>
</dbReference>
<evidence type="ECO:0000313" key="6">
    <source>
        <dbReference type="EMBL" id="QBD76111.1"/>
    </source>
</evidence>
<keyword evidence="7" id="KW-1185">Reference proteome</keyword>
<protein>
    <recommendedName>
        <fullName evidence="8">Methyltransferase</fullName>
    </recommendedName>
</protein>
<feature type="domain" description="O-methyltransferase dimerisation" evidence="5">
    <location>
        <begin position="31"/>
        <end position="107"/>
    </location>
</feature>
<dbReference type="InterPro" id="IPR012967">
    <property type="entry name" value="COMT_dimerisation"/>
</dbReference>
<name>A0A4V0YYG2_KTERU</name>
<dbReference type="Gene3D" id="3.40.50.150">
    <property type="entry name" value="Vaccinia Virus protein VP39"/>
    <property type="match status" value="1"/>
</dbReference>
<evidence type="ECO:0000256" key="3">
    <source>
        <dbReference type="ARBA" id="ARBA00022691"/>
    </source>
</evidence>
<keyword evidence="1" id="KW-0489">Methyltransferase</keyword>
<evidence type="ECO:0000256" key="2">
    <source>
        <dbReference type="ARBA" id="ARBA00022679"/>
    </source>
</evidence>
<dbReference type="OrthoDB" id="7418600at2"/>
<reference evidence="6 7" key="1">
    <citation type="submission" date="2019-01" db="EMBL/GenBank/DDBJ databases">
        <title>Ktedonosporobacter rubrisoli SCAWS-G2.</title>
        <authorList>
            <person name="Huang Y."/>
            <person name="Yan B."/>
        </authorList>
    </citation>
    <scope>NUCLEOTIDE SEQUENCE [LARGE SCALE GENOMIC DNA]</scope>
    <source>
        <strain evidence="6 7">SCAWS-G2</strain>
    </source>
</reference>
<dbReference type="RefSeq" id="WP_129886706.1">
    <property type="nucleotide sequence ID" value="NZ_CP035758.1"/>
</dbReference>
<accession>A0A4V0YYG2</accession>
<feature type="domain" description="O-methyltransferase C-terminal" evidence="4">
    <location>
        <begin position="126"/>
        <end position="335"/>
    </location>
</feature>
<gene>
    <name evidence="6" type="ORF">EPA93_08850</name>
</gene>
<evidence type="ECO:0000259" key="4">
    <source>
        <dbReference type="Pfam" id="PF00891"/>
    </source>
</evidence>
<dbReference type="SUPFAM" id="SSF53335">
    <property type="entry name" value="S-adenosyl-L-methionine-dependent methyltransferases"/>
    <property type="match status" value="1"/>
</dbReference>
<dbReference type="PANTHER" id="PTHR43712">
    <property type="entry name" value="PUTATIVE (AFU_ORTHOLOGUE AFUA_4G14580)-RELATED"/>
    <property type="match status" value="1"/>
</dbReference>
<dbReference type="Pfam" id="PF00891">
    <property type="entry name" value="Methyltransf_2"/>
    <property type="match status" value="1"/>
</dbReference>
<dbReference type="PIRSF" id="PIRSF005739">
    <property type="entry name" value="O-mtase"/>
    <property type="match status" value="1"/>
</dbReference>
<dbReference type="SUPFAM" id="SSF46785">
    <property type="entry name" value="Winged helix' DNA-binding domain"/>
    <property type="match status" value="1"/>
</dbReference>
<evidence type="ECO:0000259" key="5">
    <source>
        <dbReference type="Pfam" id="PF08100"/>
    </source>
</evidence>
<dbReference type="InterPro" id="IPR036390">
    <property type="entry name" value="WH_DNA-bd_sf"/>
</dbReference>
<dbReference type="InterPro" id="IPR029063">
    <property type="entry name" value="SAM-dependent_MTases_sf"/>
</dbReference>
<dbReference type="InterPro" id="IPR001077">
    <property type="entry name" value="COMT_C"/>
</dbReference>
<dbReference type="Gene3D" id="1.10.287.1350">
    <property type="match status" value="1"/>
</dbReference>